<proteinExistence type="predicted"/>
<dbReference type="Gene3D" id="1.50.10.10">
    <property type="match status" value="1"/>
</dbReference>
<evidence type="ECO:0000259" key="1">
    <source>
        <dbReference type="Pfam" id="PF14742"/>
    </source>
</evidence>
<dbReference type="InterPro" id="IPR008928">
    <property type="entry name" value="6-hairpin_glycosidase_sf"/>
</dbReference>
<evidence type="ECO:0000259" key="2">
    <source>
        <dbReference type="Pfam" id="PF22422"/>
    </source>
</evidence>
<sequence>MAKANPSDHHVEATTSLVDRTLRTLKHGDLFAVFAKDGDCRGGDDGPDGLFYKDTRFLSGLELRLGGSTPLLLSSVLLDDNAALIVDQTNPDLEEEGEPWLAGDRLFIGRMKFLRNSTAYERIVVRRFEIVDRSIPLEIRFAADFADLFEVRGDVRPRRGTSSAERLDERSVRISYLGLDEVRRNTTLYFDPAPAALSADSARWDLDLSDVERCTILVKVQCSIGEALSPEPPHLVSAYRLLRKGMEDRLDRVSSSNERFDVVLGRSASDIGMLLTETESGLYPYAGVPWYSTVFGRDGIITAMMLLWIAPEIARGVLRTLASSQATAIDPSADAEPGKILHEMRGGEMALLGEVPFHRYYGTIDATPLFIMLAGMYLKRTGDLETVRGIWPSIAAALAWIDSKTRLHPDGFLAYSRMAESGLANQGWKDSFDAIFHADGRLAEGAIALCEVQAYVFAARNGAAEVADALGRSAQAEQLRHQAETLRGRFEEQFWDEELGSYVLALDGEGEPCRVLASNAGHALFAGIAGTERAERVSKLLTSRRFYSGWGIRTIASGEARYNPMSYHNGSIWPHDNALIALGFSRYGHKAAAVKIFEGLVGAAFYDELYRLPELFCGFSRRPKRGPTSYPVACSPQAWAAAAPYALIAAATGLDIDHARDGVECSTPVLPPLLNVLHLQGVELNGSTFDLRFTKHGKEDAAHVSKVRTG</sequence>
<keyword evidence="4" id="KW-1185">Reference proteome</keyword>
<dbReference type="SUPFAM" id="SSF48208">
    <property type="entry name" value="Six-hairpin glycosidases"/>
    <property type="match status" value="1"/>
</dbReference>
<reference evidence="3 4" key="1">
    <citation type="submission" date="2024-07" db="EMBL/GenBank/DDBJ databases">
        <title>Novosphingobium kalidii RD2P27.</title>
        <authorList>
            <person name="Sun J.-Q."/>
        </authorList>
    </citation>
    <scope>NUCLEOTIDE SEQUENCE [LARGE SCALE GENOMIC DNA]</scope>
    <source>
        <strain evidence="3 4">RD2P27</strain>
    </source>
</reference>
<feature type="domain" description="Mannosylglycerate hydrolase MGH1-like glycoside hydrolase" evidence="2">
    <location>
        <begin position="302"/>
        <end position="600"/>
    </location>
</feature>
<comment type="caution">
    <text evidence="3">The sequence shown here is derived from an EMBL/GenBank/DDBJ whole genome shotgun (WGS) entry which is preliminary data.</text>
</comment>
<accession>A0ABV2D3G2</accession>
<dbReference type="InterPro" id="IPR032856">
    <property type="entry name" value="GDE_N_bis"/>
</dbReference>
<protein>
    <submittedName>
        <fullName evidence="3">Glycogen debranching N-terminal domain-containing protein</fullName>
    </submittedName>
</protein>
<dbReference type="InterPro" id="IPR054491">
    <property type="entry name" value="MGH1-like_GH"/>
</dbReference>
<evidence type="ECO:0000313" key="3">
    <source>
        <dbReference type="EMBL" id="MET1756400.1"/>
    </source>
</evidence>
<dbReference type="Proteomes" id="UP001548713">
    <property type="component" value="Unassembled WGS sequence"/>
</dbReference>
<feature type="domain" description="Putative glycogen debranching enzyme N-terminal" evidence="1">
    <location>
        <begin position="25"/>
        <end position="216"/>
    </location>
</feature>
<dbReference type="Pfam" id="PF14742">
    <property type="entry name" value="GDE_N_bis"/>
    <property type="match status" value="1"/>
</dbReference>
<name>A0ABV2D3G2_9SPHN</name>
<dbReference type="EMBL" id="JBEWLY010000020">
    <property type="protein sequence ID" value="MET1756400.1"/>
    <property type="molecule type" value="Genomic_DNA"/>
</dbReference>
<gene>
    <name evidence="3" type="ORF">ABVV53_13185</name>
</gene>
<dbReference type="Pfam" id="PF22422">
    <property type="entry name" value="MGH1-like_GH"/>
    <property type="match status" value="1"/>
</dbReference>
<evidence type="ECO:0000313" key="4">
    <source>
        <dbReference type="Proteomes" id="UP001548713"/>
    </source>
</evidence>
<dbReference type="InterPro" id="IPR012341">
    <property type="entry name" value="6hp_glycosidase-like_sf"/>
</dbReference>
<dbReference type="RefSeq" id="WP_353984893.1">
    <property type="nucleotide sequence ID" value="NZ_JBEWLY010000020.1"/>
</dbReference>
<organism evidence="3 4">
    <name type="scientific">Novosphingobium kalidii</name>
    <dbReference type="NCBI Taxonomy" id="3230299"/>
    <lineage>
        <taxon>Bacteria</taxon>
        <taxon>Pseudomonadati</taxon>
        <taxon>Pseudomonadota</taxon>
        <taxon>Alphaproteobacteria</taxon>
        <taxon>Sphingomonadales</taxon>
        <taxon>Sphingomonadaceae</taxon>
        <taxon>Novosphingobium</taxon>
    </lineage>
</organism>